<reference evidence="1 2" key="1">
    <citation type="submission" date="2024-02" db="EMBL/GenBank/DDBJ databases">
        <title>Chromosome-scale genome assembly of the rough periwinkle Littorina saxatilis.</title>
        <authorList>
            <person name="De Jode A."/>
            <person name="Faria R."/>
            <person name="Formenti G."/>
            <person name="Sims Y."/>
            <person name="Smith T.P."/>
            <person name="Tracey A."/>
            <person name="Wood J.M.D."/>
            <person name="Zagrodzka Z.B."/>
            <person name="Johannesson K."/>
            <person name="Butlin R.K."/>
            <person name="Leder E.H."/>
        </authorList>
    </citation>
    <scope>NUCLEOTIDE SEQUENCE [LARGE SCALE GENOMIC DNA]</scope>
    <source>
        <strain evidence="1">Snail1</strain>
        <tissue evidence="1">Muscle</tissue>
    </source>
</reference>
<dbReference type="SUPFAM" id="SSF55770">
    <property type="entry name" value="Profilin (actin-binding protein)"/>
    <property type="match status" value="1"/>
</dbReference>
<comment type="caution">
    <text evidence="1">The sequence shown here is derived from an EMBL/GenBank/DDBJ whole genome shotgun (WGS) entry which is preliminary data.</text>
</comment>
<dbReference type="AlphaFoldDB" id="A0AAN9B844"/>
<dbReference type="EMBL" id="JBAMIC010000011">
    <property type="protein sequence ID" value="KAK7100356.1"/>
    <property type="molecule type" value="Genomic_DNA"/>
</dbReference>
<organism evidence="1 2">
    <name type="scientific">Littorina saxatilis</name>
    <dbReference type="NCBI Taxonomy" id="31220"/>
    <lineage>
        <taxon>Eukaryota</taxon>
        <taxon>Metazoa</taxon>
        <taxon>Spiralia</taxon>
        <taxon>Lophotrochozoa</taxon>
        <taxon>Mollusca</taxon>
        <taxon>Gastropoda</taxon>
        <taxon>Caenogastropoda</taxon>
        <taxon>Littorinimorpha</taxon>
        <taxon>Littorinoidea</taxon>
        <taxon>Littorinidae</taxon>
        <taxon>Littorina</taxon>
    </lineage>
</organism>
<dbReference type="InterPro" id="IPR036140">
    <property type="entry name" value="PFN_sf"/>
</dbReference>
<dbReference type="Proteomes" id="UP001374579">
    <property type="component" value="Unassembled WGS sequence"/>
</dbReference>
<dbReference type="Pfam" id="PF00235">
    <property type="entry name" value="Profilin"/>
    <property type="match status" value="1"/>
</dbReference>
<gene>
    <name evidence="1" type="ORF">V1264_023324</name>
</gene>
<keyword evidence="2" id="KW-1185">Reference proteome</keyword>
<evidence type="ECO:0000313" key="1">
    <source>
        <dbReference type="EMBL" id="KAK7100356.1"/>
    </source>
</evidence>
<accession>A0AAN9B844</accession>
<protein>
    <submittedName>
        <fullName evidence="1">Uncharacterized protein</fullName>
    </submittedName>
</protein>
<dbReference type="Gene3D" id="3.30.450.30">
    <property type="entry name" value="Dynein light chain 2a, cytoplasmic"/>
    <property type="match status" value="1"/>
</dbReference>
<proteinExistence type="predicted"/>
<name>A0AAN9B844_9CAEN</name>
<dbReference type="GO" id="GO:0003779">
    <property type="term" value="F:actin binding"/>
    <property type="evidence" value="ECO:0007669"/>
    <property type="project" value="InterPro"/>
</dbReference>
<evidence type="ECO:0000313" key="2">
    <source>
        <dbReference type="Proteomes" id="UP001374579"/>
    </source>
</evidence>
<sequence length="139" mass="15044">MAHWEDTLKRLLRRGKVNAAAVLDSDGRILAALPELSITAREGESLVKAATCNYACCFKLLVNGTLFTCFHKDKNVLVGCADGMVLAGKKARDGVFVMGLASSDSPGSCLYEMTELARVLRKSERKNVEKKVIVADALP</sequence>
<dbReference type="InterPro" id="IPR048278">
    <property type="entry name" value="PFN"/>
</dbReference>